<dbReference type="CDD" id="cd17574">
    <property type="entry name" value="REC_OmpR"/>
    <property type="match status" value="1"/>
</dbReference>
<dbReference type="Proteomes" id="UP000194420">
    <property type="component" value="Unassembled WGS sequence"/>
</dbReference>
<evidence type="ECO:0000313" key="5">
    <source>
        <dbReference type="Proteomes" id="UP000194420"/>
    </source>
</evidence>
<protein>
    <submittedName>
        <fullName evidence="4">Response regulator receiver domain-containing protein</fullName>
    </submittedName>
</protein>
<sequence length="125" mass="13490">MTARILIIDDDVILAGLLQLTLELEGFEVDTAADGDEGLALVRQKPFDLILLDLVMPRMDGIKFLRLLNEGDAKRPPVMIVSSATGTELTEQHRAMGVVDIARKPVEPAMLVERARAALATGAAV</sequence>
<dbReference type="PANTHER" id="PTHR44591">
    <property type="entry name" value="STRESS RESPONSE REGULATOR PROTEIN 1"/>
    <property type="match status" value="1"/>
</dbReference>
<organism evidence="4 5">
    <name type="scientific">Altererythrobacter xiamenensis</name>
    <dbReference type="NCBI Taxonomy" id="1316679"/>
    <lineage>
        <taxon>Bacteria</taxon>
        <taxon>Pseudomonadati</taxon>
        <taxon>Pseudomonadota</taxon>
        <taxon>Alphaproteobacteria</taxon>
        <taxon>Sphingomonadales</taxon>
        <taxon>Erythrobacteraceae</taxon>
        <taxon>Altererythrobacter</taxon>
    </lineage>
</organism>
<evidence type="ECO:0000256" key="2">
    <source>
        <dbReference type="PROSITE-ProRule" id="PRU00169"/>
    </source>
</evidence>
<keyword evidence="1 2" id="KW-0597">Phosphoprotein</keyword>
<dbReference type="SMART" id="SM00448">
    <property type="entry name" value="REC"/>
    <property type="match status" value="1"/>
</dbReference>
<dbReference type="SUPFAM" id="SSF52172">
    <property type="entry name" value="CheY-like"/>
    <property type="match status" value="1"/>
</dbReference>
<keyword evidence="5" id="KW-1185">Reference proteome</keyword>
<evidence type="ECO:0000256" key="1">
    <source>
        <dbReference type="ARBA" id="ARBA00022553"/>
    </source>
</evidence>
<dbReference type="PANTHER" id="PTHR44591:SF3">
    <property type="entry name" value="RESPONSE REGULATORY DOMAIN-CONTAINING PROTEIN"/>
    <property type="match status" value="1"/>
</dbReference>
<gene>
    <name evidence="4" type="ORF">SAMN06297468_1037</name>
</gene>
<dbReference type="RefSeq" id="WP_086436887.1">
    <property type="nucleotide sequence ID" value="NZ_FXWG01000001.1"/>
</dbReference>
<evidence type="ECO:0000259" key="3">
    <source>
        <dbReference type="PROSITE" id="PS50110"/>
    </source>
</evidence>
<dbReference type="GO" id="GO:0000160">
    <property type="term" value="P:phosphorelay signal transduction system"/>
    <property type="evidence" value="ECO:0007669"/>
    <property type="project" value="InterPro"/>
</dbReference>
<feature type="domain" description="Response regulatory" evidence="3">
    <location>
        <begin position="4"/>
        <end position="119"/>
    </location>
</feature>
<dbReference type="EMBL" id="FXWG01000001">
    <property type="protein sequence ID" value="SMQ64534.1"/>
    <property type="molecule type" value="Genomic_DNA"/>
</dbReference>
<dbReference type="OrthoDB" id="9800897at2"/>
<dbReference type="Pfam" id="PF00072">
    <property type="entry name" value="Response_reg"/>
    <property type="match status" value="1"/>
</dbReference>
<dbReference type="InterPro" id="IPR050595">
    <property type="entry name" value="Bact_response_regulator"/>
</dbReference>
<reference evidence="5" key="1">
    <citation type="submission" date="2017-04" db="EMBL/GenBank/DDBJ databases">
        <authorList>
            <person name="Varghese N."/>
            <person name="Submissions S."/>
        </authorList>
    </citation>
    <scope>NUCLEOTIDE SEQUENCE [LARGE SCALE GENOMIC DNA]</scope>
</reference>
<dbReference type="InterPro" id="IPR001789">
    <property type="entry name" value="Sig_transdc_resp-reg_receiver"/>
</dbReference>
<proteinExistence type="predicted"/>
<name>A0A1Y6EPD7_9SPHN</name>
<dbReference type="AlphaFoldDB" id="A0A1Y6EPD7"/>
<accession>A0A1Y6EPD7</accession>
<dbReference type="InterPro" id="IPR011006">
    <property type="entry name" value="CheY-like_superfamily"/>
</dbReference>
<dbReference type="Gene3D" id="3.40.50.2300">
    <property type="match status" value="1"/>
</dbReference>
<evidence type="ECO:0000313" key="4">
    <source>
        <dbReference type="EMBL" id="SMQ64534.1"/>
    </source>
</evidence>
<feature type="modified residue" description="4-aspartylphosphate" evidence="2">
    <location>
        <position position="53"/>
    </location>
</feature>
<dbReference type="PROSITE" id="PS50110">
    <property type="entry name" value="RESPONSE_REGULATORY"/>
    <property type="match status" value="1"/>
</dbReference>